<evidence type="ECO:0000313" key="3">
    <source>
        <dbReference type="EMBL" id="SUZ93823.1"/>
    </source>
</evidence>
<evidence type="ECO:0000256" key="2">
    <source>
        <dbReference type="ARBA" id="ARBA00023002"/>
    </source>
</evidence>
<dbReference type="InterPro" id="IPR002347">
    <property type="entry name" value="SDR_fam"/>
</dbReference>
<dbReference type="PRINTS" id="PR00081">
    <property type="entry name" value="GDHRDH"/>
</dbReference>
<sequence>VVLITGAASGMGRATAHLFSDEGSVVVVTDVNEDGVKEVVSEINNAGNTAYGIQLDVSDKKSIQNCIKTIKTKYNALDILINNAGISSRIEIDNQDYEEYWDKTFDVLLKGQVILIREALPFLLKSESGRIVNISSTEGLGATPRISP</sequence>
<organism evidence="3">
    <name type="scientific">marine metagenome</name>
    <dbReference type="NCBI Taxonomy" id="408172"/>
    <lineage>
        <taxon>unclassified sequences</taxon>
        <taxon>metagenomes</taxon>
        <taxon>ecological metagenomes</taxon>
    </lineage>
</organism>
<comment type="similarity">
    <text evidence="1">Belongs to the short-chain dehydrogenases/reductases (SDR) family.</text>
</comment>
<evidence type="ECO:0008006" key="4">
    <source>
        <dbReference type="Google" id="ProtNLM"/>
    </source>
</evidence>
<dbReference type="SUPFAM" id="SSF51735">
    <property type="entry name" value="NAD(P)-binding Rossmann-fold domains"/>
    <property type="match status" value="1"/>
</dbReference>
<reference evidence="3" key="1">
    <citation type="submission" date="2018-05" db="EMBL/GenBank/DDBJ databases">
        <authorList>
            <person name="Lanie J.A."/>
            <person name="Ng W.-L."/>
            <person name="Kazmierczak K.M."/>
            <person name="Andrzejewski T.M."/>
            <person name="Davidsen T.M."/>
            <person name="Wayne K.J."/>
            <person name="Tettelin H."/>
            <person name="Glass J.I."/>
            <person name="Rusch D."/>
            <person name="Podicherti R."/>
            <person name="Tsui H.-C.T."/>
            <person name="Winkler M.E."/>
        </authorList>
    </citation>
    <scope>NUCLEOTIDE SEQUENCE</scope>
</reference>
<dbReference type="AlphaFoldDB" id="A0A381RY21"/>
<dbReference type="GO" id="GO:0016491">
    <property type="term" value="F:oxidoreductase activity"/>
    <property type="evidence" value="ECO:0007669"/>
    <property type="project" value="UniProtKB-KW"/>
</dbReference>
<feature type="non-terminal residue" evidence="3">
    <location>
        <position position="1"/>
    </location>
</feature>
<accession>A0A381RY21</accession>
<keyword evidence="2" id="KW-0560">Oxidoreductase</keyword>
<dbReference type="Pfam" id="PF00106">
    <property type="entry name" value="adh_short"/>
    <property type="match status" value="1"/>
</dbReference>
<gene>
    <name evidence="3" type="ORF">METZ01_LOCUS46677</name>
</gene>
<dbReference type="CDD" id="cd05233">
    <property type="entry name" value="SDR_c"/>
    <property type="match status" value="1"/>
</dbReference>
<dbReference type="PRINTS" id="PR00080">
    <property type="entry name" value="SDRFAMILY"/>
</dbReference>
<proteinExistence type="inferred from homology"/>
<dbReference type="PANTHER" id="PTHR43669:SF3">
    <property type="entry name" value="ALCOHOL DEHYDROGENASE, PUTATIVE (AFU_ORTHOLOGUE AFUA_3G03445)-RELATED"/>
    <property type="match status" value="1"/>
</dbReference>
<evidence type="ECO:0000256" key="1">
    <source>
        <dbReference type="ARBA" id="ARBA00006484"/>
    </source>
</evidence>
<name>A0A381RY21_9ZZZZ</name>
<dbReference type="InterPro" id="IPR036291">
    <property type="entry name" value="NAD(P)-bd_dom_sf"/>
</dbReference>
<dbReference type="Gene3D" id="3.40.50.720">
    <property type="entry name" value="NAD(P)-binding Rossmann-like Domain"/>
    <property type="match status" value="1"/>
</dbReference>
<protein>
    <recommendedName>
        <fullName evidence="4">Short-chain dehydrogenase/reductase SDR</fullName>
    </recommendedName>
</protein>
<dbReference type="EMBL" id="UINC01002179">
    <property type="protein sequence ID" value="SUZ93823.1"/>
    <property type="molecule type" value="Genomic_DNA"/>
</dbReference>
<dbReference type="PANTHER" id="PTHR43669">
    <property type="entry name" value="5-KETO-D-GLUCONATE 5-REDUCTASE"/>
    <property type="match status" value="1"/>
</dbReference>
<feature type="non-terminal residue" evidence="3">
    <location>
        <position position="148"/>
    </location>
</feature>